<sequence length="234" mass="26374">MNSEKTPPVHIPHFKIIRQAIVDRGHAWWGSEISVADGVDPAQLESACTEALRHIHPPRKTLKAVSPATSHTLLRMGQSALMNDDILKAIIQAAQALESYKQPFTLSLDNPLDALPGPVERRAMVRQLYKLKDHSGITLAYNNYRLDTKPADLLVDLELYDYIKMPFPDSALRLSLNTRSDLYDRLYDHMLELISACRVSFIADQVEFADSAMLAKNLPFEYFQGGYYSPADCL</sequence>
<protein>
    <recommendedName>
        <fullName evidence="3">EAL domain-containing protein</fullName>
    </recommendedName>
</protein>
<organism evidence="1 2">
    <name type="scientific">Pseudomonas poae</name>
    <dbReference type="NCBI Taxonomy" id="200451"/>
    <lineage>
        <taxon>Bacteria</taxon>
        <taxon>Pseudomonadati</taxon>
        <taxon>Pseudomonadota</taxon>
        <taxon>Gammaproteobacteria</taxon>
        <taxon>Pseudomonadales</taxon>
        <taxon>Pseudomonadaceae</taxon>
        <taxon>Pseudomonas</taxon>
    </lineage>
</organism>
<dbReference type="RefSeq" id="WP_098479270.1">
    <property type="nucleotide sequence ID" value="NZ_PDJN01000001.1"/>
</dbReference>
<dbReference type="EMBL" id="PDJN01000001">
    <property type="protein sequence ID" value="PFG71195.1"/>
    <property type="molecule type" value="Genomic_DNA"/>
</dbReference>
<evidence type="ECO:0008006" key="3">
    <source>
        <dbReference type="Google" id="ProtNLM"/>
    </source>
</evidence>
<dbReference type="Proteomes" id="UP000221580">
    <property type="component" value="Unassembled WGS sequence"/>
</dbReference>
<reference evidence="1 2" key="2">
    <citation type="submission" date="2017-10" db="EMBL/GenBank/DDBJ databases">
        <title>Bacterial endophytes that colonize and modify switchgrass growth.</title>
        <authorList>
            <person name="Debolt S."/>
        </authorList>
    </citation>
    <scope>NUCLEOTIDE SEQUENCE [LARGE SCALE GENOMIC DNA]</scope>
    <source>
        <strain evidence="1 2">A2-S9</strain>
    </source>
</reference>
<dbReference type="InterPro" id="IPR035919">
    <property type="entry name" value="EAL_sf"/>
</dbReference>
<evidence type="ECO:0000313" key="1">
    <source>
        <dbReference type="EMBL" id="PFG71195.1"/>
    </source>
</evidence>
<dbReference type="AlphaFoldDB" id="A0A7Z1GWL7"/>
<dbReference type="SUPFAM" id="SSF141868">
    <property type="entry name" value="EAL domain-like"/>
    <property type="match status" value="1"/>
</dbReference>
<reference evidence="1 2" key="1">
    <citation type="submission" date="2017-09" db="EMBL/GenBank/DDBJ databases">
        <authorList>
            <person name="DeBolt S."/>
            <person name="Huntemann M."/>
            <person name="Clum A."/>
            <person name="Pillay M."/>
            <person name="Palaniappan K."/>
            <person name="Varghese N."/>
            <person name="Mikhailova N."/>
            <person name="Stamatis D."/>
            <person name="Reddy T."/>
            <person name="Daum C."/>
            <person name="Shapiro N."/>
            <person name="Ivanova N."/>
            <person name="Kyrpides N."/>
            <person name="Woyke T."/>
        </authorList>
    </citation>
    <scope>NUCLEOTIDE SEQUENCE [LARGE SCALE GENOMIC DNA]</scope>
    <source>
        <strain evidence="1 2">A2-S9</strain>
    </source>
</reference>
<proteinExistence type="predicted"/>
<comment type="caution">
    <text evidence="1">The sequence shown here is derived from an EMBL/GenBank/DDBJ whole genome shotgun (WGS) entry which is preliminary data.</text>
</comment>
<name>A0A7Z1GWL7_9PSED</name>
<evidence type="ECO:0000313" key="2">
    <source>
        <dbReference type="Proteomes" id="UP000221580"/>
    </source>
</evidence>
<accession>A0A7Z1GWL7</accession>
<gene>
    <name evidence="1" type="ORF">DM05_1546</name>
</gene>